<dbReference type="InterPro" id="IPR000477">
    <property type="entry name" value="RT_dom"/>
</dbReference>
<dbReference type="SUPFAM" id="SSF56672">
    <property type="entry name" value="DNA/RNA polymerases"/>
    <property type="match status" value="1"/>
</dbReference>
<dbReference type="RefSeq" id="WP_004092728.1">
    <property type="nucleotide sequence ID" value="NZ_AFGF01000017.1"/>
</dbReference>
<evidence type="ECO:0000313" key="2">
    <source>
        <dbReference type="EMBL" id="EGO65570.1"/>
    </source>
</evidence>
<reference evidence="2 3" key="1">
    <citation type="journal article" date="2011" name="EMBO J.">
        <title>Structural diversity of bacterial flagellar motors.</title>
        <authorList>
            <person name="Chen S."/>
            <person name="Beeby M."/>
            <person name="Murphy G.E."/>
            <person name="Leadbetter J.R."/>
            <person name="Hendrixson D.R."/>
            <person name="Briegel A."/>
            <person name="Li Z."/>
            <person name="Shi J."/>
            <person name="Tocheva E.I."/>
            <person name="Muller A."/>
            <person name="Dobro M.J."/>
            <person name="Jensen G.J."/>
        </authorList>
    </citation>
    <scope>NUCLEOTIDE SEQUENCE [LARGE SCALE GENOMIC DNA]</scope>
    <source>
        <strain evidence="2 3">DSM 6540</strain>
    </source>
</reference>
<dbReference type="OrthoDB" id="9788687at2"/>
<keyword evidence="3" id="KW-1185">Reference proteome</keyword>
<organism evidence="2 3">
    <name type="scientific">Acetonema longum DSM 6540</name>
    <dbReference type="NCBI Taxonomy" id="1009370"/>
    <lineage>
        <taxon>Bacteria</taxon>
        <taxon>Bacillati</taxon>
        <taxon>Bacillota</taxon>
        <taxon>Negativicutes</taxon>
        <taxon>Acetonemataceae</taxon>
        <taxon>Acetonema</taxon>
    </lineage>
</organism>
<dbReference type="STRING" id="1009370.ALO_03131"/>
<dbReference type="InterPro" id="IPR013597">
    <property type="entry name" value="Mat_intron_G2"/>
</dbReference>
<comment type="caution">
    <text evidence="2">The sequence shown here is derived from an EMBL/GenBank/DDBJ whole genome shotgun (WGS) entry which is preliminary data.</text>
</comment>
<dbReference type="Pfam" id="PF08388">
    <property type="entry name" value="GIIM"/>
    <property type="match status" value="1"/>
</dbReference>
<accession>F7NF09</accession>
<feature type="domain" description="Reverse transcriptase" evidence="1">
    <location>
        <begin position="81"/>
        <end position="313"/>
    </location>
</feature>
<proteinExistence type="predicted"/>
<protein>
    <recommendedName>
        <fullName evidence="1">Reverse transcriptase domain-containing protein</fullName>
    </recommendedName>
</protein>
<name>F7NF09_9FIRM</name>
<dbReference type="PROSITE" id="PS50878">
    <property type="entry name" value="RT_POL"/>
    <property type="match status" value="1"/>
</dbReference>
<dbReference type="Proteomes" id="UP000003240">
    <property type="component" value="Unassembled WGS sequence"/>
</dbReference>
<evidence type="ECO:0000313" key="3">
    <source>
        <dbReference type="Proteomes" id="UP000003240"/>
    </source>
</evidence>
<dbReference type="InterPro" id="IPR051083">
    <property type="entry name" value="GrpII_Intron_Splice-Mob/Def"/>
</dbReference>
<dbReference type="NCBIfam" id="TIGR04416">
    <property type="entry name" value="group_II_RT_mat"/>
    <property type="match status" value="1"/>
</dbReference>
<dbReference type="AlphaFoldDB" id="F7NF09"/>
<dbReference type="PANTHER" id="PTHR34047">
    <property type="entry name" value="NUCLEAR INTRON MATURASE 1, MITOCHONDRIAL-RELATED"/>
    <property type="match status" value="1"/>
</dbReference>
<dbReference type="PANTHER" id="PTHR34047:SF8">
    <property type="entry name" value="PROTEIN YKFC"/>
    <property type="match status" value="1"/>
</dbReference>
<evidence type="ECO:0000259" key="1">
    <source>
        <dbReference type="PROSITE" id="PS50878"/>
    </source>
</evidence>
<dbReference type="eggNOG" id="COG3344">
    <property type="taxonomic scope" value="Bacteria"/>
</dbReference>
<gene>
    <name evidence="2" type="ORF">ALO_03131</name>
</gene>
<dbReference type="CDD" id="cd01651">
    <property type="entry name" value="RT_G2_intron"/>
    <property type="match status" value="1"/>
</dbReference>
<dbReference type="Pfam" id="PF00078">
    <property type="entry name" value="RVT_1"/>
    <property type="match status" value="1"/>
</dbReference>
<dbReference type="EMBL" id="AFGF01000017">
    <property type="protein sequence ID" value="EGO65570.1"/>
    <property type="molecule type" value="Genomic_DNA"/>
</dbReference>
<sequence>MNAHKANNTIDKVRQLQRKLYLAAKINKKRRFHALYDKIYRKDVLLKAWNQVKANAGSAGIDSQTIEDVKTYGEAKFLAEIEKELLEGTYQAMPVKRVQIPKKDGSKRPLGIPTVKDRVVQTAAKIIIEPVFEADFKECSYGFRPKRNAHMALNRLKDLRNQGYYWILDADIKGYFNNINHDKLLRLVEMRISDRRIVSLIRKWLQAGIMDGGELVESEIGSLQGGVISPLLSNIYLNYLDTLWERNYSHLGELIRYCDDFVIVCRRYKELNHARKYIGDVLARLELELHQTKTRIVHNQLGKPGFNFLGFHHKKIEAERKDGTVKVVATRWASKESRNKMREKIRSLLAPRREFYKSLDDMVNELNRVLRGFKNYYAIGKGERWKLAQIDNYVLLRFVIWSNGKRQKRYRRGSMEQMYSLLKLKGIVKLSA</sequence>
<dbReference type="InterPro" id="IPR030931">
    <property type="entry name" value="Group_II_RT_mat"/>
</dbReference>
<dbReference type="InterPro" id="IPR043502">
    <property type="entry name" value="DNA/RNA_pol_sf"/>
</dbReference>